<feature type="transmembrane region" description="Helical" evidence="11">
    <location>
        <begin position="175"/>
        <end position="193"/>
    </location>
</feature>
<dbReference type="SUPFAM" id="SSF103481">
    <property type="entry name" value="Multidrug resistance efflux transporter EmrE"/>
    <property type="match status" value="1"/>
</dbReference>
<comment type="similarity">
    <text evidence="2">Belongs to the nucleotide-sugar transporter family. SLC35B subfamily.</text>
</comment>
<feature type="transmembrane region" description="Helical" evidence="11">
    <location>
        <begin position="353"/>
        <end position="377"/>
    </location>
</feature>
<reference evidence="12 13" key="1">
    <citation type="submission" date="2019-01" db="EMBL/GenBank/DDBJ databases">
        <title>Draft genome sequence of Psathyrella aberdarensis IHI B618.</title>
        <authorList>
            <person name="Buettner E."/>
            <person name="Kellner H."/>
        </authorList>
    </citation>
    <scope>NUCLEOTIDE SEQUENCE [LARGE SCALE GENOMIC DNA]</scope>
    <source>
        <strain evidence="12 13">IHI B618</strain>
    </source>
</reference>
<evidence type="ECO:0000256" key="6">
    <source>
        <dbReference type="ARBA" id="ARBA00022824"/>
    </source>
</evidence>
<evidence type="ECO:0000256" key="1">
    <source>
        <dbReference type="ARBA" id="ARBA00004477"/>
    </source>
</evidence>
<dbReference type="GO" id="GO:0000139">
    <property type="term" value="C:Golgi membrane"/>
    <property type="evidence" value="ECO:0007669"/>
    <property type="project" value="TreeGrafter"/>
</dbReference>
<accession>A0A4Q2DUM4</accession>
<feature type="transmembrane region" description="Helical" evidence="11">
    <location>
        <begin position="383"/>
        <end position="402"/>
    </location>
</feature>
<dbReference type="InterPro" id="IPR037185">
    <property type="entry name" value="EmrE-like"/>
</dbReference>
<dbReference type="PANTHER" id="PTHR10778">
    <property type="entry name" value="SOLUTE CARRIER FAMILY 35 MEMBER B"/>
    <property type="match status" value="1"/>
</dbReference>
<evidence type="ECO:0000313" key="13">
    <source>
        <dbReference type="Proteomes" id="UP000290288"/>
    </source>
</evidence>
<evidence type="ECO:0000256" key="8">
    <source>
        <dbReference type="ARBA" id="ARBA00023136"/>
    </source>
</evidence>
<keyword evidence="4" id="KW-0762">Sugar transport</keyword>
<keyword evidence="7 11" id="KW-1133">Transmembrane helix</keyword>
<evidence type="ECO:0000256" key="7">
    <source>
        <dbReference type="ARBA" id="ARBA00022989"/>
    </source>
</evidence>
<keyword evidence="13" id="KW-1185">Reference proteome</keyword>
<gene>
    <name evidence="12" type="ORF">EST38_g2466</name>
</gene>
<organism evidence="12 13">
    <name type="scientific">Candolleomyces aberdarensis</name>
    <dbReference type="NCBI Taxonomy" id="2316362"/>
    <lineage>
        <taxon>Eukaryota</taxon>
        <taxon>Fungi</taxon>
        <taxon>Dikarya</taxon>
        <taxon>Basidiomycota</taxon>
        <taxon>Agaricomycotina</taxon>
        <taxon>Agaricomycetes</taxon>
        <taxon>Agaricomycetidae</taxon>
        <taxon>Agaricales</taxon>
        <taxon>Agaricineae</taxon>
        <taxon>Psathyrellaceae</taxon>
        <taxon>Candolleomyces</taxon>
    </lineage>
</organism>
<evidence type="ECO:0000256" key="3">
    <source>
        <dbReference type="ARBA" id="ARBA00022448"/>
    </source>
</evidence>
<dbReference type="GO" id="GO:0005460">
    <property type="term" value="F:UDP-glucose transmembrane transporter activity"/>
    <property type="evidence" value="ECO:0007669"/>
    <property type="project" value="TreeGrafter"/>
</dbReference>
<dbReference type="OrthoDB" id="1601at2759"/>
<evidence type="ECO:0000256" key="9">
    <source>
        <dbReference type="ARBA" id="ARBA00041103"/>
    </source>
</evidence>
<dbReference type="STRING" id="2316362.A0A4Q2DUM4"/>
<keyword evidence="6" id="KW-0256">Endoplasmic reticulum</keyword>
<comment type="caution">
    <text evidence="12">The sequence shown here is derived from an EMBL/GenBank/DDBJ whole genome shotgun (WGS) entry which is preliminary data.</text>
</comment>
<evidence type="ECO:0000256" key="10">
    <source>
        <dbReference type="SAM" id="MobiDB-lite"/>
    </source>
</evidence>
<name>A0A4Q2DUM4_9AGAR</name>
<feature type="transmembrane region" description="Helical" evidence="11">
    <location>
        <begin position="202"/>
        <end position="220"/>
    </location>
</feature>
<keyword evidence="3" id="KW-0813">Transport</keyword>
<feature type="transmembrane region" description="Helical" evidence="11">
    <location>
        <begin position="281"/>
        <end position="302"/>
    </location>
</feature>
<comment type="subcellular location">
    <subcellularLocation>
        <location evidence="1">Endoplasmic reticulum membrane</location>
        <topology evidence="1">Multi-pass membrane protein</topology>
    </subcellularLocation>
</comment>
<proteinExistence type="inferred from homology"/>
<dbReference type="GO" id="GO:0005789">
    <property type="term" value="C:endoplasmic reticulum membrane"/>
    <property type="evidence" value="ECO:0007669"/>
    <property type="project" value="UniProtKB-SubCell"/>
</dbReference>
<dbReference type="GO" id="GO:0005459">
    <property type="term" value="F:UDP-galactose transmembrane transporter activity"/>
    <property type="evidence" value="ECO:0007669"/>
    <property type="project" value="TreeGrafter"/>
</dbReference>
<feature type="transmembrane region" description="Helical" evidence="11">
    <location>
        <begin position="45"/>
        <end position="66"/>
    </location>
</feature>
<sequence length="424" mass="46521">MSFIRLIVCVIGVYSMFLIWAISQERLSVPFERLDGTGSDKFKSPLFMGTCQSALSSLSALIYILIRRKPTDTLSQAIGLEHKEVVPKPQTNGAAVQNGHASDHKEAVPKSQTNGVAAQNGHEKVEHHHHHHDKPDTRYSVKALLLRYLQCSVFITCAAPFGFAALSYISYPAMVLGKSCKLVPVMIMNVLMYRRKFAPHKYLVVFMVTTGITIFMGFGGEKKKGGGGSHSSSGNNLSQTPYANVIGITYLLINLALDGAINSTQDEIFSRHKVTGQQMMLWINLFCTGISSLLSVLPLPYIPVIHPSSDGQTELAGALAFIRSHPSIVLPLARFALTGALGQLFIFETLQHFGSLTLVTITLTRKLFTMLLSVVVYKHKLTPGQWLGAAVVFAGISVEAFVKRKDVHAKKVVQEKEKAKLKSL</sequence>
<dbReference type="InterPro" id="IPR013657">
    <property type="entry name" value="SCL35B1-4/HUT1"/>
</dbReference>
<dbReference type="PANTHER" id="PTHR10778:SF10">
    <property type="entry name" value="SOLUTE CARRIER FAMILY 35 MEMBER B1"/>
    <property type="match status" value="1"/>
</dbReference>
<feature type="region of interest" description="Disordered" evidence="10">
    <location>
        <begin position="89"/>
        <end position="135"/>
    </location>
</feature>
<evidence type="ECO:0000256" key="2">
    <source>
        <dbReference type="ARBA" id="ARBA00010694"/>
    </source>
</evidence>
<dbReference type="AlphaFoldDB" id="A0A4Q2DUM4"/>
<evidence type="ECO:0000256" key="5">
    <source>
        <dbReference type="ARBA" id="ARBA00022692"/>
    </source>
</evidence>
<dbReference type="Pfam" id="PF08449">
    <property type="entry name" value="UAA"/>
    <property type="match status" value="1"/>
</dbReference>
<evidence type="ECO:0000256" key="4">
    <source>
        <dbReference type="ARBA" id="ARBA00022597"/>
    </source>
</evidence>
<keyword evidence="5 11" id="KW-0812">Transmembrane</keyword>
<feature type="transmembrane region" description="Helical" evidence="11">
    <location>
        <begin position="148"/>
        <end position="169"/>
    </location>
</feature>
<evidence type="ECO:0000313" key="12">
    <source>
        <dbReference type="EMBL" id="RXW23411.1"/>
    </source>
</evidence>
<dbReference type="Proteomes" id="UP000290288">
    <property type="component" value="Unassembled WGS sequence"/>
</dbReference>
<evidence type="ECO:0000256" key="11">
    <source>
        <dbReference type="SAM" id="Phobius"/>
    </source>
</evidence>
<protein>
    <recommendedName>
        <fullName evidence="9">UDP-galactose transporter homolog 1</fullName>
    </recommendedName>
</protein>
<feature type="transmembrane region" description="Helical" evidence="11">
    <location>
        <begin position="328"/>
        <end position="346"/>
    </location>
</feature>
<keyword evidence="8 11" id="KW-0472">Membrane</keyword>
<feature type="transmembrane region" description="Helical" evidence="11">
    <location>
        <begin position="240"/>
        <end position="261"/>
    </location>
</feature>
<dbReference type="EMBL" id="SDEE01000043">
    <property type="protein sequence ID" value="RXW23411.1"/>
    <property type="molecule type" value="Genomic_DNA"/>
</dbReference>